<keyword evidence="1" id="KW-0812">Transmembrane</keyword>
<protein>
    <recommendedName>
        <fullName evidence="4">Lipoprotein</fullName>
    </recommendedName>
</protein>
<sequence>MKKKKMSFIKRMMITIVVLAIGSLTSFLYIDHNFSTYFIYYAKHIPHEKGANPEMVFISDYLDYLGESSIKGLRYDTDGDNAIVKNHSFFVGQGSFTASSKYLVLIFEDTNEEIYRTYLFDKSGKFIAYYYQKPGVKKDIYDKSAVRQKEAQSYVDEVINPIVEKMEVKPSVNLQWLFNKIYQKRFE</sequence>
<keyword evidence="1" id="KW-0472">Membrane</keyword>
<evidence type="ECO:0008006" key="4">
    <source>
        <dbReference type="Google" id="ProtNLM"/>
    </source>
</evidence>
<dbReference type="Proteomes" id="UP001549037">
    <property type="component" value="Unassembled WGS sequence"/>
</dbReference>
<accession>A0ABV2JGI5</accession>
<keyword evidence="1" id="KW-1133">Transmembrane helix</keyword>
<gene>
    <name evidence="2" type="ORF">ABID28_001550</name>
</gene>
<proteinExistence type="predicted"/>
<dbReference type="EMBL" id="JBEPLN010000030">
    <property type="protein sequence ID" value="MET3634889.1"/>
    <property type="molecule type" value="Genomic_DNA"/>
</dbReference>
<name>A0ABV2JGI5_9STRE</name>
<evidence type="ECO:0000313" key="2">
    <source>
        <dbReference type="EMBL" id="MET3634889.1"/>
    </source>
</evidence>
<evidence type="ECO:0000313" key="3">
    <source>
        <dbReference type="Proteomes" id="UP001549037"/>
    </source>
</evidence>
<organism evidence="2 3">
    <name type="scientific">Streptococcus porcorum</name>
    <dbReference type="NCBI Taxonomy" id="701526"/>
    <lineage>
        <taxon>Bacteria</taxon>
        <taxon>Bacillati</taxon>
        <taxon>Bacillota</taxon>
        <taxon>Bacilli</taxon>
        <taxon>Lactobacillales</taxon>
        <taxon>Streptococcaceae</taxon>
        <taxon>Streptococcus</taxon>
    </lineage>
</organism>
<evidence type="ECO:0000256" key="1">
    <source>
        <dbReference type="SAM" id="Phobius"/>
    </source>
</evidence>
<reference evidence="2 3" key="1">
    <citation type="submission" date="2024-06" db="EMBL/GenBank/DDBJ databases">
        <title>Genomic Encyclopedia of Type Strains, Phase IV (KMG-IV): sequencing the most valuable type-strain genomes for metagenomic binning, comparative biology and taxonomic classification.</title>
        <authorList>
            <person name="Goeker M."/>
        </authorList>
    </citation>
    <scope>NUCLEOTIDE SEQUENCE [LARGE SCALE GENOMIC DNA]</scope>
    <source>
        <strain evidence="2 3">DSM 28302</strain>
    </source>
</reference>
<feature type="transmembrane region" description="Helical" evidence="1">
    <location>
        <begin position="12"/>
        <end position="30"/>
    </location>
</feature>
<keyword evidence="3" id="KW-1185">Reference proteome</keyword>
<comment type="caution">
    <text evidence="2">The sequence shown here is derived from an EMBL/GenBank/DDBJ whole genome shotgun (WGS) entry which is preliminary data.</text>
</comment>
<dbReference type="RefSeq" id="WP_354369615.1">
    <property type="nucleotide sequence ID" value="NZ_JBEPLN010000030.1"/>
</dbReference>